<reference evidence="2 3" key="1">
    <citation type="journal article" date="2018" name="Mol. Genet. Genomics">
        <title>The red deer Cervus elaphus genome CerEla1.0: sequencing, annotating, genes, and chromosomes.</title>
        <authorList>
            <person name="Bana N.A."/>
            <person name="Nyiri A."/>
            <person name="Nagy J."/>
            <person name="Frank K."/>
            <person name="Nagy T."/>
            <person name="Steger V."/>
            <person name="Schiller M."/>
            <person name="Lakatos P."/>
            <person name="Sugar L."/>
            <person name="Horn P."/>
            <person name="Barta E."/>
            <person name="Orosz L."/>
        </authorList>
    </citation>
    <scope>NUCLEOTIDE SEQUENCE [LARGE SCALE GENOMIC DNA]</scope>
    <source>
        <strain evidence="2">Hungarian</strain>
    </source>
</reference>
<accession>A0A212C304</accession>
<feature type="compositionally biased region" description="Basic and acidic residues" evidence="1">
    <location>
        <begin position="21"/>
        <end position="33"/>
    </location>
</feature>
<protein>
    <submittedName>
        <fullName evidence="2">Uncharacterized protein</fullName>
    </submittedName>
</protein>
<name>A0A212C304_CEREH</name>
<sequence>MYVSAPTSNTVVWLQKSLDADPKDGMKETEPRADPLGVGSLSATTQKHISSWSTKEHKEGAKKMVREAEQLHFLFWKSPDLVKMQVGTVLLLSPLQNKPSVLCLEVSTLISKYPDIKGDCIGTRLATQGDTCLDMKSTITEALEQGLQAGEPSYAPIFKGLTAPSLNVG</sequence>
<dbReference type="AlphaFoldDB" id="A0A212C304"/>
<proteinExistence type="predicted"/>
<comment type="caution">
    <text evidence="2">The sequence shown here is derived from an EMBL/GenBank/DDBJ whole genome shotgun (WGS) entry which is preliminary data.</text>
</comment>
<evidence type="ECO:0000313" key="3">
    <source>
        <dbReference type="Proteomes" id="UP000242450"/>
    </source>
</evidence>
<gene>
    <name evidence="2" type="ORF">Celaphus_00019321</name>
</gene>
<feature type="region of interest" description="Disordered" evidence="1">
    <location>
        <begin position="21"/>
        <end position="40"/>
    </location>
</feature>
<dbReference type="EMBL" id="MKHE01000032">
    <property type="protein sequence ID" value="OWK00282.1"/>
    <property type="molecule type" value="Genomic_DNA"/>
</dbReference>
<organism evidence="2 3">
    <name type="scientific">Cervus elaphus hippelaphus</name>
    <name type="common">European red deer</name>
    <dbReference type="NCBI Taxonomy" id="46360"/>
    <lineage>
        <taxon>Eukaryota</taxon>
        <taxon>Metazoa</taxon>
        <taxon>Chordata</taxon>
        <taxon>Craniata</taxon>
        <taxon>Vertebrata</taxon>
        <taxon>Euteleostomi</taxon>
        <taxon>Mammalia</taxon>
        <taxon>Eutheria</taxon>
        <taxon>Laurasiatheria</taxon>
        <taxon>Artiodactyla</taxon>
        <taxon>Ruminantia</taxon>
        <taxon>Pecora</taxon>
        <taxon>Cervidae</taxon>
        <taxon>Cervinae</taxon>
        <taxon>Cervus</taxon>
    </lineage>
</organism>
<dbReference type="Proteomes" id="UP000242450">
    <property type="component" value="Chromosome 32"/>
</dbReference>
<keyword evidence="3" id="KW-1185">Reference proteome</keyword>
<dbReference type="OrthoDB" id="10047020at2759"/>
<evidence type="ECO:0000313" key="2">
    <source>
        <dbReference type="EMBL" id="OWK00282.1"/>
    </source>
</evidence>
<evidence type="ECO:0000256" key="1">
    <source>
        <dbReference type="SAM" id="MobiDB-lite"/>
    </source>
</evidence>